<dbReference type="Proteomes" id="UP000037122">
    <property type="component" value="Unassembled WGS sequence"/>
</dbReference>
<name>A0A0L0NXB1_CANAR</name>
<organism evidence="1 2">
    <name type="scientific">Candidozyma auris</name>
    <name type="common">Yeast</name>
    <name type="synonym">Candida auris</name>
    <dbReference type="NCBI Taxonomy" id="498019"/>
    <lineage>
        <taxon>Eukaryota</taxon>
        <taxon>Fungi</taxon>
        <taxon>Dikarya</taxon>
        <taxon>Ascomycota</taxon>
        <taxon>Saccharomycotina</taxon>
        <taxon>Pichiomycetes</taxon>
        <taxon>Metschnikowiaceae</taxon>
        <taxon>Candidozyma</taxon>
    </lineage>
</organism>
<protein>
    <submittedName>
        <fullName evidence="1">Uncharacterized protein</fullName>
    </submittedName>
</protein>
<dbReference type="AlphaFoldDB" id="A0A0L0NXB1"/>
<gene>
    <name evidence="1" type="ORF">QG37_04515</name>
</gene>
<comment type="caution">
    <text evidence="1">The sequence shown here is derived from an EMBL/GenBank/DDBJ whole genome shotgun (WGS) entry which is preliminary data.</text>
</comment>
<proteinExistence type="predicted"/>
<evidence type="ECO:0000313" key="1">
    <source>
        <dbReference type="EMBL" id="KND98618.1"/>
    </source>
</evidence>
<accession>A0A0L0NXB1</accession>
<evidence type="ECO:0000313" key="2">
    <source>
        <dbReference type="Proteomes" id="UP000037122"/>
    </source>
</evidence>
<dbReference type="VEuPathDB" id="FungiDB:QG37_04515"/>
<dbReference type="EMBL" id="LGST01000031">
    <property type="protein sequence ID" value="KND98618.1"/>
    <property type="molecule type" value="Genomic_DNA"/>
</dbReference>
<sequence>MLRYPYSCELGEKLNFRFLAGDGRQSMCWEMAAKYAQNNAKGDEFGEMIERRQRSLGTTNTVTECLGRMEKIWRCKQIFVLVEVNEGKDVLH</sequence>
<reference evidence="2" key="1">
    <citation type="journal article" date="2015" name="BMC Genomics">
        <title>Draft genome of a commonly misdiagnosed multidrug resistant pathogen Candida auris.</title>
        <authorList>
            <person name="Chatterjee S."/>
            <person name="Alampalli S.V."/>
            <person name="Nageshan R.K."/>
            <person name="Chettiar S.T."/>
            <person name="Joshi S."/>
            <person name="Tatu U.S."/>
        </authorList>
    </citation>
    <scope>NUCLEOTIDE SEQUENCE [LARGE SCALE GENOMIC DNA]</scope>
    <source>
        <strain evidence="2">6684</strain>
    </source>
</reference>